<dbReference type="InterPro" id="IPR013106">
    <property type="entry name" value="Ig_V-set"/>
</dbReference>
<dbReference type="InterPro" id="IPR003598">
    <property type="entry name" value="Ig_sub2"/>
</dbReference>
<evidence type="ECO:0000256" key="6">
    <source>
        <dbReference type="SAM" id="SignalP"/>
    </source>
</evidence>
<evidence type="ECO:0000256" key="1">
    <source>
        <dbReference type="ARBA" id="ARBA00004370"/>
    </source>
</evidence>
<dbReference type="CDD" id="cd05716">
    <property type="entry name" value="IgV_pIgR_like"/>
    <property type="match status" value="1"/>
</dbReference>
<feature type="transmembrane region" description="Helical" evidence="5">
    <location>
        <begin position="269"/>
        <end position="296"/>
    </location>
</feature>
<feature type="chain" id="PRO_5044252340" description="Ig-like domain-containing protein" evidence="6">
    <location>
        <begin position="25"/>
        <end position="392"/>
    </location>
</feature>
<reference evidence="9" key="1">
    <citation type="journal article" date="2014" name="Science">
        <title>Nonhuman genetics. Genomic basis for the convergent evolution of electric organs.</title>
        <authorList>
            <person name="Gallant J.R."/>
            <person name="Traeger L.L."/>
            <person name="Volkening J.D."/>
            <person name="Moffett H."/>
            <person name="Chen P.H."/>
            <person name="Novina C.D."/>
            <person name="Phillips G.N.Jr."/>
            <person name="Anand R."/>
            <person name="Wells G.B."/>
            <person name="Pinch M."/>
            <person name="Guth R."/>
            <person name="Unguez G.A."/>
            <person name="Albert J.S."/>
            <person name="Zakon H.H."/>
            <person name="Samanta M.P."/>
            <person name="Sussman M.R."/>
        </authorList>
    </citation>
    <scope>NUCLEOTIDE SEQUENCE [LARGE SCALE GENOMIC DNA]</scope>
</reference>
<dbReference type="GO" id="GO:0005886">
    <property type="term" value="C:plasma membrane"/>
    <property type="evidence" value="ECO:0007669"/>
    <property type="project" value="TreeGrafter"/>
</dbReference>
<name>A0A4W4FJT7_ELEEL</name>
<keyword evidence="2 5" id="KW-0812">Transmembrane</keyword>
<dbReference type="InterPro" id="IPR003599">
    <property type="entry name" value="Ig_sub"/>
</dbReference>
<proteinExistence type="predicted"/>
<reference evidence="9" key="2">
    <citation type="journal article" date="2017" name="Sci. Adv.">
        <title>A tail of two voltages: Proteomic comparison of the three electric organs of the electric eel.</title>
        <authorList>
            <person name="Traeger L.L."/>
            <person name="Sabat G."/>
            <person name="Barrett-Wilt G.A."/>
            <person name="Wells G.B."/>
            <person name="Sussman M.R."/>
        </authorList>
    </citation>
    <scope>NUCLEOTIDE SEQUENCE [LARGE SCALE GENOMIC DNA]</scope>
</reference>
<dbReference type="PROSITE" id="PS50835">
    <property type="entry name" value="IG_LIKE"/>
    <property type="match status" value="1"/>
</dbReference>
<dbReference type="InterPro" id="IPR036179">
    <property type="entry name" value="Ig-like_dom_sf"/>
</dbReference>
<dbReference type="SMART" id="SM00409">
    <property type="entry name" value="IG"/>
    <property type="match status" value="2"/>
</dbReference>
<dbReference type="GeneTree" id="ENSGT01140000284891"/>
<dbReference type="PANTHER" id="PTHR11860:SF87">
    <property type="entry name" value="CMRF35-LIKE MOLECULE 8"/>
    <property type="match status" value="1"/>
</dbReference>
<evidence type="ECO:0000256" key="2">
    <source>
        <dbReference type="ARBA" id="ARBA00022692"/>
    </source>
</evidence>
<organism evidence="8 9">
    <name type="scientific">Electrophorus electricus</name>
    <name type="common">Electric eel</name>
    <name type="synonym">Gymnotus electricus</name>
    <dbReference type="NCBI Taxonomy" id="8005"/>
    <lineage>
        <taxon>Eukaryota</taxon>
        <taxon>Metazoa</taxon>
        <taxon>Chordata</taxon>
        <taxon>Craniata</taxon>
        <taxon>Vertebrata</taxon>
        <taxon>Euteleostomi</taxon>
        <taxon>Actinopterygii</taxon>
        <taxon>Neopterygii</taxon>
        <taxon>Teleostei</taxon>
        <taxon>Ostariophysi</taxon>
        <taxon>Gymnotiformes</taxon>
        <taxon>Gymnotoidei</taxon>
        <taxon>Gymnotidae</taxon>
        <taxon>Electrophorus</taxon>
    </lineage>
</organism>
<keyword evidence="5" id="KW-1133">Transmembrane helix</keyword>
<protein>
    <recommendedName>
        <fullName evidence="7">Ig-like domain-containing protein</fullName>
    </recommendedName>
</protein>
<feature type="region of interest" description="Disordered" evidence="4">
    <location>
        <begin position="332"/>
        <end position="358"/>
    </location>
</feature>
<accession>A0A4W4FJT7</accession>
<dbReference type="InterPro" id="IPR013783">
    <property type="entry name" value="Ig-like_fold"/>
</dbReference>
<keyword evidence="9" id="KW-1185">Reference proteome</keyword>
<dbReference type="SUPFAM" id="SSF48726">
    <property type="entry name" value="Immunoglobulin"/>
    <property type="match status" value="2"/>
</dbReference>
<keyword evidence="3 5" id="KW-0472">Membrane</keyword>
<dbReference type="AlphaFoldDB" id="A0A4W4FJT7"/>
<dbReference type="OMA" id="ISSACKY"/>
<reference evidence="8" key="5">
    <citation type="submission" date="2025-09" db="UniProtKB">
        <authorList>
            <consortium name="Ensembl"/>
        </authorList>
    </citation>
    <scope>IDENTIFICATION</scope>
</reference>
<evidence type="ECO:0000256" key="3">
    <source>
        <dbReference type="ARBA" id="ARBA00023136"/>
    </source>
</evidence>
<evidence type="ECO:0000313" key="9">
    <source>
        <dbReference type="Proteomes" id="UP000314983"/>
    </source>
</evidence>
<sequence length="392" mass="43338">MSVKENLNFRILHILILSILPVLSYEIELNYTAYEGGDVEFRCPFESEYEQNSKYICKGDCKSPFKDVQNSRFSTQDKNTFFIVTITNVSTEDEGIYWCVATSNLSSTNYQVKIQLAIKPELTCHLGENISIRCHYNQDLRDFVKFLCTGQQTKCVHEGVRVTSEKPKHGRLSLTDDVSAGVFTVTIASLTKEDSGKYWCGASTTKDHVFISSVVLEIFQNLPFEFSEIMEASRNGVKTVGVAHIPDSVSTSVMTSSSLELLSSSPVSWLSGAGVAMIIIPSVLATLLLVGIILLLRTRLKKHDHGFSHIQQGDDNRGLAQTTADYEEIKYQPETHKSSSAGDTTDNSGSAGDPTDSLNYDRVTFLLKPDSSDQNASSAEICVYTTISQPKS</sequence>
<dbReference type="InterPro" id="IPR050671">
    <property type="entry name" value="CD300_family_receptors"/>
</dbReference>
<dbReference type="PANTHER" id="PTHR11860">
    <property type="entry name" value="POLYMERIC-IMMUNOGLOBULIN RECEPTOR"/>
    <property type="match status" value="1"/>
</dbReference>
<dbReference type="InterPro" id="IPR007110">
    <property type="entry name" value="Ig-like_dom"/>
</dbReference>
<keyword evidence="6" id="KW-0732">Signal</keyword>
<comment type="subcellular location">
    <subcellularLocation>
        <location evidence="1">Membrane</location>
    </subcellularLocation>
</comment>
<dbReference type="Pfam" id="PF07686">
    <property type="entry name" value="V-set"/>
    <property type="match status" value="2"/>
</dbReference>
<evidence type="ECO:0000259" key="7">
    <source>
        <dbReference type="PROSITE" id="PS50835"/>
    </source>
</evidence>
<dbReference type="SMART" id="SM00408">
    <property type="entry name" value="IGc2"/>
    <property type="match status" value="2"/>
</dbReference>
<dbReference type="Proteomes" id="UP000314983">
    <property type="component" value="Chromosome 16"/>
</dbReference>
<reference evidence="8" key="4">
    <citation type="submission" date="2025-08" db="UniProtKB">
        <authorList>
            <consortium name="Ensembl"/>
        </authorList>
    </citation>
    <scope>IDENTIFICATION</scope>
</reference>
<dbReference type="Ensembl" id="ENSEEET00000025424.2">
    <property type="protein sequence ID" value="ENSEEEP00000025135.2"/>
    <property type="gene ID" value="ENSEEEG00000012185.2"/>
</dbReference>
<evidence type="ECO:0000256" key="4">
    <source>
        <dbReference type="SAM" id="MobiDB-lite"/>
    </source>
</evidence>
<feature type="signal peptide" evidence="6">
    <location>
        <begin position="1"/>
        <end position="24"/>
    </location>
</feature>
<dbReference type="Gene3D" id="2.60.40.10">
    <property type="entry name" value="Immunoglobulins"/>
    <property type="match status" value="2"/>
</dbReference>
<reference evidence="8" key="3">
    <citation type="submission" date="2020-05" db="EMBL/GenBank/DDBJ databases">
        <title>Electrophorus electricus (electric eel) genome, fEleEle1, primary haplotype.</title>
        <authorList>
            <person name="Myers G."/>
            <person name="Meyer A."/>
            <person name="Fedrigo O."/>
            <person name="Formenti G."/>
            <person name="Rhie A."/>
            <person name="Tracey A."/>
            <person name="Sims Y."/>
            <person name="Jarvis E.D."/>
        </authorList>
    </citation>
    <scope>NUCLEOTIDE SEQUENCE [LARGE SCALE GENOMIC DNA]</scope>
</reference>
<evidence type="ECO:0000313" key="8">
    <source>
        <dbReference type="Ensembl" id="ENSEEEP00000025135.2"/>
    </source>
</evidence>
<feature type="compositionally biased region" description="Polar residues" evidence="4">
    <location>
        <begin position="338"/>
        <end position="350"/>
    </location>
</feature>
<dbReference type="STRING" id="8005.ENSEEEP00000025135"/>
<feature type="domain" description="Ig-like" evidence="7">
    <location>
        <begin position="21"/>
        <end position="115"/>
    </location>
</feature>
<dbReference type="GO" id="GO:0004888">
    <property type="term" value="F:transmembrane signaling receptor activity"/>
    <property type="evidence" value="ECO:0007669"/>
    <property type="project" value="TreeGrafter"/>
</dbReference>
<evidence type="ECO:0000256" key="5">
    <source>
        <dbReference type="SAM" id="Phobius"/>
    </source>
</evidence>